<organism evidence="2 3">
    <name type="scientific">Pristionchus mayeri</name>
    <dbReference type="NCBI Taxonomy" id="1317129"/>
    <lineage>
        <taxon>Eukaryota</taxon>
        <taxon>Metazoa</taxon>
        <taxon>Ecdysozoa</taxon>
        <taxon>Nematoda</taxon>
        <taxon>Chromadorea</taxon>
        <taxon>Rhabditida</taxon>
        <taxon>Rhabditina</taxon>
        <taxon>Diplogasteromorpha</taxon>
        <taxon>Diplogasteroidea</taxon>
        <taxon>Neodiplogasteridae</taxon>
        <taxon>Pristionchus</taxon>
    </lineage>
</organism>
<keyword evidence="3" id="KW-1185">Reference proteome</keyword>
<evidence type="ECO:0000313" key="3">
    <source>
        <dbReference type="Proteomes" id="UP001328107"/>
    </source>
</evidence>
<keyword evidence="1" id="KW-0472">Membrane</keyword>
<evidence type="ECO:0000313" key="2">
    <source>
        <dbReference type="EMBL" id="GMR49910.1"/>
    </source>
</evidence>
<sequence length="141" mass="16569">ESITQLMPIIKFCASVITILQMPDEQQPHWEEWEEERDPNMLLKLAMILFTLVIFGLLYGYSISGGYIVFVLHLVGMASMYLLFWKEREIILPKAIDSDHEIWGTRKLEDMTGRFMKLDRLQPCILPKEDETVLDAFRRAF</sequence>
<proteinExistence type="predicted"/>
<dbReference type="AlphaFoldDB" id="A0AAN5CSU4"/>
<feature type="transmembrane region" description="Helical" evidence="1">
    <location>
        <begin position="42"/>
        <end position="61"/>
    </location>
</feature>
<dbReference type="Proteomes" id="UP001328107">
    <property type="component" value="Unassembled WGS sequence"/>
</dbReference>
<gene>
    <name evidence="2" type="ORF">PMAYCL1PPCAC_20105</name>
</gene>
<name>A0AAN5CSU4_9BILA</name>
<feature type="transmembrane region" description="Helical" evidence="1">
    <location>
        <begin position="67"/>
        <end position="85"/>
    </location>
</feature>
<evidence type="ECO:0000256" key="1">
    <source>
        <dbReference type="SAM" id="Phobius"/>
    </source>
</evidence>
<keyword evidence="1" id="KW-1133">Transmembrane helix</keyword>
<keyword evidence="1" id="KW-0812">Transmembrane</keyword>
<comment type="caution">
    <text evidence="2">The sequence shown here is derived from an EMBL/GenBank/DDBJ whole genome shotgun (WGS) entry which is preliminary data.</text>
</comment>
<reference evidence="3" key="1">
    <citation type="submission" date="2022-10" db="EMBL/GenBank/DDBJ databases">
        <title>Genome assembly of Pristionchus species.</title>
        <authorList>
            <person name="Yoshida K."/>
            <person name="Sommer R.J."/>
        </authorList>
    </citation>
    <scope>NUCLEOTIDE SEQUENCE [LARGE SCALE GENOMIC DNA]</scope>
    <source>
        <strain evidence="3">RS5460</strain>
    </source>
</reference>
<dbReference type="EMBL" id="BTRK01000004">
    <property type="protein sequence ID" value="GMR49910.1"/>
    <property type="molecule type" value="Genomic_DNA"/>
</dbReference>
<feature type="non-terminal residue" evidence="2">
    <location>
        <position position="1"/>
    </location>
</feature>
<protein>
    <submittedName>
        <fullName evidence="2">Uncharacterized protein</fullName>
    </submittedName>
</protein>
<accession>A0AAN5CSU4</accession>